<dbReference type="InterPro" id="IPR002327">
    <property type="entry name" value="Cyt_c_1A/1B"/>
</dbReference>
<dbReference type="EMBL" id="JQED01000031">
    <property type="protein sequence ID" value="KGJ90813.1"/>
    <property type="molecule type" value="Genomic_DNA"/>
</dbReference>
<dbReference type="PANTHER" id="PTHR11961">
    <property type="entry name" value="CYTOCHROME C"/>
    <property type="match status" value="1"/>
</dbReference>
<keyword evidence="7" id="KW-0732">Signal</keyword>
<organism evidence="9 10">
    <name type="scientific">Colwellia psychrerythraea</name>
    <name type="common">Vibrio psychroerythus</name>
    <dbReference type="NCBI Taxonomy" id="28229"/>
    <lineage>
        <taxon>Bacteria</taxon>
        <taxon>Pseudomonadati</taxon>
        <taxon>Pseudomonadota</taxon>
        <taxon>Gammaproteobacteria</taxon>
        <taxon>Alteromonadales</taxon>
        <taxon>Colwelliaceae</taxon>
        <taxon>Colwellia</taxon>
    </lineage>
</organism>
<evidence type="ECO:0000259" key="8">
    <source>
        <dbReference type="PROSITE" id="PS51007"/>
    </source>
</evidence>
<dbReference type="Pfam" id="PF00034">
    <property type="entry name" value="Cytochrom_C"/>
    <property type="match status" value="1"/>
</dbReference>
<evidence type="ECO:0000256" key="4">
    <source>
        <dbReference type="ARBA" id="ARBA00022982"/>
    </source>
</evidence>
<dbReference type="PATRIC" id="fig|28229.4.peg.2554"/>
<keyword evidence="2 6" id="KW-0349">Heme</keyword>
<dbReference type="PROSITE" id="PS51007">
    <property type="entry name" value="CYTC"/>
    <property type="match status" value="1"/>
</dbReference>
<dbReference type="GO" id="GO:0020037">
    <property type="term" value="F:heme binding"/>
    <property type="evidence" value="ECO:0007669"/>
    <property type="project" value="InterPro"/>
</dbReference>
<keyword evidence="1" id="KW-0813">Transport</keyword>
<dbReference type="RefSeq" id="WP_033094246.1">
    <property type="nucleotide sequence ID" value="NZ_JQED01000031.1"/>
</dbReference>
<dbReference type="Proteomes" id="UP000029843">
    <property type="component" value="Unassembled WGS sequence"/>
</dbReference>
<evidence type="ECO:0000313" key="10">
    <source>
        <dbReference type="Proteomes" id="UP000029843"/>
    </source>
</evidence>
<dbReference type="Gene3D" id="1.10.760.10">
    <property type="entry name" value="Cytochrome c-like domain"/>
    <property type="match status" value="1"/>
</dbReference>
<proteinExistence type="predicted"/>
<dbReference type="OrthoDB" id="9805828at2"/>
<evidence type="ECO:0000256" key="2">
    <source>
        <dbReference type="ARBA" id="ARBA00022617"/>
    </source>
</evidence>
<dbReference type="InterPro" id="IPR009056">
    <property type="entry name" value="Cyt_c-like_dom"/>
</dbReference>
<dbReference type="AlphaFoldDB" id="A0A099KMD6"/>
<dbReference type="InterPro" id="IPR036909">
    <property type="entry name" value="Cyt_c-like_dom_sf"/>
</dbReference>
<feature type="domain" description="Cytochrome c" evidence="8">
    <location>
        <begin position="28"/>
        <end position="127"/>
    </location>
</feature>
<comment type="caution">
    <text evidence="9">The sequence shown here is derived from an EMBL/GenBank/DDBJ whole genome shotgun (WGS) entry which is preliminary data.</text>
</comment>
<dbReference type="PRINTS" id="PR00604">
    <property type="entry name" value="CYTCHRMECIAB"/>
</dbReference>
<evidence type="ECO:0000256" key="5">
    <source>
        <dbReference type="ARBA" id="ARBA00023004"/>
    </source>
</evidence>
<protein>
    <submittedName>
        <fullName evidence="9">Cytochrome c class I</fullName>
    </submittedName>
</protein>
<keyword evidence="4" id="KW-0249">Electron transport</keyword>
<name>A0A099KMD6_COLPS</name>
<accession>A0A099KMD6</accession>
<dbReference type="GO" id="GO:0009055">
    <property type="term" value="F:electron transfer activity"/>
    <property type="evidence" value="ECO:0007669"/>
    <property type="project" value="InterPro"/>
</dbReference>
<keyword evidence="3 6" id="KW-0479">Metal-binding</keyword>
<feature type="chain" id="PRO_5001949175" evidence="7">
    <location>
        <begin position="24"/>
        <end position="127"/>
    </location>
</feature>
<sequence length="127" mass="13911" precursor="true">MKSKILGMSILAATISFTSLAEASNEVMMQAAGQEIFKKCSACHSTDTSKNTFGPSLVGVINRKAASLPRFAYSDALKKSGLTWTEANLRRWIAGNDILVPGTRMRHVQITDLAEQNYLLAYLKSLK</sequence>
<evidence type="ECO:0000256" key="3">
    <source>
        <dbReference type="ARBA" id="ARBA00022723"/>
    </source>
</evidence>
<reference evidence="9 10" key="1">
    <citation type="submission" date="2014-08" db="EMBL/GenBank/DDBJ databases">
        <title>Genomic and Phenotypic Diversity of Colwellia psychrerythraea strains from Disparate Marine Basins.</title>
        <authorList>
            <person name="Techtmann S.M."/>
            <person name="Stelling S.C."/>
            <person name="Utturkar S.M."/>
            <person name="Alshibli N."/>
            <person name="Harris A."/>
            <person name="Brown S.D."/>
            <person name="Hazen T.C."/>
        </authorList>
    </citation>
    <scope>NUCLEOTIDE SEQUENCE [LARGE SCALE GENOMIC DNA]</scope>
    <source>
        <strain evidence="9 10">ND2E</strain>
    </source>
</reference>
<evidence type="ECO:0000256" key="6">
    <source>
        <dbReference type="PROSITE-ProRule" id="PRU00433"/>
    </source>
</evidence>
<gene>
    <name evidence="9" type="ORF">ND2E_0056</name>
</gene>
<keyword evidence="5 6" id="KW-0408">Iron</keyword>
<dbReference type="SUPFAM" id="SSF46626">
    <property type="entry name" value="Cytochrome c"/>
    <property type="match status" value="1"/>
</dbReference>
<evidence type="ECO:0000256" key="7">
    <source>
        <dbReference type="SAM" id="SignalP"/>
    </source>
</evidence>
<feature type="signal peptide" evidence="7">
    <location>
        <begin position="1"/>
        <end position="23"/>
    </location>
</feature>
<evidence type="ECO:0000256" key="1">
    <source>
        <dbReference type="ARBA" id="ARBA00022448"/>
    </source>
</evidence>
<evidence type="ECO:0000313" key="9">
    <source>
        <dbReference type="EMBL" id="KGJ90813.1"/>
    </source>
</evidence>
<dbReference type="GO" id="GO:0046872">
    <property type="term" value="F:metal ion binding"/>
    <property type="evidence" value="ECO:0007669"/>
    <property type="project" value="UniProtKB-KW"/>
</dbReference>